<dbReference type="GO" id="GO:0042760">
    <property type="term" value="P:very long-chain fatty acid catabolic process"/>
    <property type="evidence" value="ECO:0007669"/>
    <property type="project" value="TreeGrafter"/>
</dbReference>
<dbReference type="SUPFAM" id="SSF52540">
    <property type="entry name" value="P-loop containing nucleoside triphosphate hydrolases"/>
    <property type="match status" value="1"/>
</dbReference>
<dbReference type="Pfam" id="PF06472">
    <property type="entry name" value="ABC_membrane_2"/>
    <property type="match status" value="1"/>
</dbReference>
<dbReference type="Gene3D" id="3.40.50.300">
    <property type="entry name" value="P-loop containing nucleotide triphosphate hydrolases"/>
    <property type="match status" value="1"/>
</dbReference>
<reference evidence="15 16" key="1">
    <citation type="submission" date="2024-03" db="EMBL/GenBank/DDBJ databases">
        <title>The genome assembly and annotation of the cricket Gryllus longicercus Weissman &amp; Gray.</title>
        <authorList>
            <person name="Szrajer S."/>
            <person name="Gray D."/>
            <person name="Ylla G."/>
        </authorList>
    </citation>
    <scope>NUCLEOTIDE SEQUENCE [LARGE SCALE GENOMIC DNA]</scope>
    <source>
        <strain evidence="15">DAG 2021-001</strain>
        <tissue evidence="15">Whole body minus gut</tissue>
    </source>
</reference>
<evidence type="ECO:0000256" key="5">
    <source>
        <dbReference type="ARBA" id="ARBA00022741"/>
    </source>
</evidence>
<gene>
    <name evidence="15" type="ORF">R5R35_003751</name>
</gene>
<dbReference type="GO" id="GO:0005324">
    <property type="term" value="F:long-chain fatty acid transmembrane transporter activity"/>
    <property type="evidence" value="ECO:0007669"/>
    <property type="project" value="TreeGrafter"/>
</dbReference>
<comment type="caution">
    <text evidence="15">The sequence shown here is derived from an EMBL/GenBank/DDBJ whole genome shotgun (WGS) entry which is preliminary data.</text>
</comment>
<feature type="transmembrane region" description="Helical" evidence="12">
    <location>
        <begin position="173"/>
        <end position="194"/>
    </location>
</feature>
<dbReference type="GO" id="GO:0015910">
    <property type="term" value="P:long-chain fatty acid import into peroxisome"/>
    <property type="evidence" value="ECO:0007669"/>
    <property type="project" value="TreeGrafter"/>
</dbReference>
<dbReference type="InterPro" id="IPR050835">
    <property type="entry name" value="ABC_transporter_sub-D"/>
</dbReference>
<dbReference type="SMART" id="SM00382">
    <property type="entry name" value="AAA"/>
    <property type="match status" value="1"/>
</dbReference>
<dbReference type="InterPro" id="IPR003593">
    <property type="entry name" value="AAA+_ATPase"/>
</dbReference>
<keyword evidence="4 12" id="KW-0812">Transmembrane</keyword>
<dbReference type="CDD" id="cd03223">
    <property type="entry name" value="ABCD_peroxisomal_ALDP"/>
    <property type="match status" value="1"/>
</dbReference>
<keyword evidence="3" id="KW-0813">Transport</keyword>
<keyword evidence="16" id="KW-1185">Reference proteome</keyword>
<sequence length="772" mass="86705">MPTVISKYLDTAAAKYNIRKEHLTRGVVTGVVVLYCLKIGYPYIQSLCKQSVKSETDAKQSSSKVVTEKNGKAICCTSEKKDVNKNNAKNRRRSKLQVLIERIARRIPLINPEFVFQLYRLGKLMVPGIWTAEAGLLFVHTMALATRTFLSIYVASMEGQIVKYIVRQDVTQFALMLLKWLGVAIPATFINSLIRYLENKIALAFRTRLVNYTYGLYFKQHTYYRIANLDGRIENADHRLTDDITAFTSSIAHLYSHITKPLLDCLLIVMALARTNRKMGSSALPGPLLATVVIMLTGQILRAVSPKFGALVAEEANRKGYLRYIHSRIITNAEEIAFYGGEKVEINHLSKAYASLATQMNALFSQRLWYIMLEQFLMKYVWSGTGMIMVSLPILAANKSSKRSSEISADDTPDGGVSERTQYFTTARNLLLSGADAVERLMSSYKEVVELAGYTSRVSDMLDVFEDVSQGKYYRSTVSGSENKSSKNTSVKFQLEFKDGQPIPQGIIHETTDGTLSLLNVPIITPNCDVVCPNLTLKVDHDMHLLITGPNGCGKSSLFRVLSGLWPVYAGDLYKPPITHMFYIPQRPYMPLGSLADQVIYPDTIADMKAKGKTFDDLQQCLELVHLAYIVEREGGWHVVQDWKDVLSGGEKQRMAMARLFYHRPKFALLDECTSAVSIDVESDIYQSVKDAGITLLTITHRPSLWKFHTHLLQFDGEGGWKLESLDSNVRLTLKEEKEKLEAQLADVPSAQDRLKELCKVLGEDSKVLSSE</sequence>
<dbReference type="AlphaFoldDB" id="A0AAN9ZCJ7"/>
<feature type="domain" description="ABC transmembrane type-1" evidence="14">
    <location>
        <begin position="159"/>
        <end position="378"/>
    </location>
</feature>
<feature type="domain" description="ABC transporter" evidence="13">
    <location>
        <begin position="516"/>
        <end position="743"/>
    </location>
</feature>
<keyword evidence="9 12" id="KW-1133">Transmembrane helix</keyword>
<evidence type="ECO:0000313" key="15">
    <source>
        <dbReference type="EMBL" id="KAK7870417.1"/>
    </source>
</evidence>
<keyword evidence="7" id="KW-0067">ATP-binding</keyword>
<feature type="transmembrane region" description="Helical" evidence="12">
    <location>
        <begin position="283"/>
        <end position="301"/>
    </location>
</feature>
<dbReference type="GO" id="GO:0016887">
    <property type="term" value="F:ATP hydrolysis activity"/>
    <property type="evidence" value="ECO:0007669"/>
    <property type="project" value="InterPro"/>
</dbReference>
<dbReference type="GO" id="GO:0006635">
    <property type="term" value="P:fatty acid beta-oxidation"/>
    <property type="evidence" value="ECO:0007669"/>
    <property type="project" value="TreeGrafter"/>
</dbReference>
<evidence type="ECO:0000256" key="10">
    <source>
        <dbReference type="ARBA" id="ARBA00023136"/>
    </source>
</evidence>
<name>A0AAN9ZCJ7_9ORTH</name>
<dbReference type="Pfam" id="PF00005">
    <property type="entry name" value="ABC_tran"/>
    <property type="match status" value="1"/>
</dbReference>
<dbReference type="PANTHER" id="PTHR11384">
    <property type="entry name" value="ATP-BINDING CASSETTE, SUB-FAMILY D MEMBER"/>
    <property type="match status" value="1"/>
</dbReference>
<dbReference type="GO" id="GO:0005778">
    <property type="term" value="C:peroxisomal membrane"/>
    <property type="evidence" value="ECO:0007669"/>
    <property type="project" value="UniProtKB-SubCell"/>
</dbReference>
<evidence type="ECO:0000256" key="1">
    <source>
        <dbReference type="ARBA" id="ARBA00004585"/>
    </source>
</evidence>
<dbReference type="GO" id="GO:0140359">
    <property type="term" value="F:ABC-type transporter activity"/>
    <property type="evidence" value="ECO:0007669"/>
    <property type="project" value="InterPro"/>
</dbReference>
<dbReference type="PROSITE" id="PS50893">
    <property type="entry name" value="ABC_TRANSPORTER_2"/>
    <property type="match status" value="1"/>
</dbReference>
<keyword evidence="5" id="KW-0547">Nucleotide-binding</keyword>
<dbReference type="InterPro" id="IPR036640">
    <property type="entry name" value="ABC1_TM_sf"/>
</dbReference>
<dbReference type="Gene3D" id="1.20.1560.10">
    <property type="entry name" value="ABC transporter type 1, transmembrane domain"/>
    <property type="match status" value="1"/>
</dbReference>
<evidence type="ECO:0000313" key="16">
    <source>
        <dbReference type="Proteomes" id="UP001378592"/>
    </source>
</evidence>
<keyword evidence="11" id="KW-0576">Peroxisome</keyword>
<keyword evidence="10 12" id="KW-0472">Membrane</keyword>
<dbReference type="PANTHER" id="PTHR11384:SF67">
    <property type="entry name" value="ATP-BINDING CASSETTE SUB-FAMILY D MEMBER 1"/>
    <property type="match status" value="1"/>
</dbReference>
<evidence type="ECO:0000256" key="7">
    <source>
        <dbReference type="ARBA" id="ARBA00022840"/>
    </source>
</evidence>
<organism evidence="15 16">
    <name type="scientific">Gryllus longicercus</name>
    <dbReference type="NCBI Taxonomy" id="2509291"/>
    <lineage>
        <taxon>Eukaryota</taxon>
        <taxon>Metazoa</taxon>
        <taxon>Ecdysozoa</taxon>
        <taxon>Arthropoda</taxon>
        <taxon>Hexapoda</taxon>
        <taxon>Insecta</taxon>
        <taxon>Pterygota</taxon>
        <taxon>Neoptera</taxon>
        <taxon>Polyneoptera</taxon>
        <taxon>Orthoptera</taxon>
        <taxon>Ensifera</taxon>
        <taxon>Gryllidea</taxon>
        <taxon>Grylloidea</taxon>
        <taxon>Gryllidae</taxon>
        <taxon>Gryllinae</taxon>
        <taxon>Gryllus</taxon>
    </lineage>
</organism>
<evidence type="ECO:0000256" key="12">
    <source>
        <dbReference type="SAM" id="Phobius"/>
    </source>
</evidence>
<dbReference type="InterPro" id="IPR027417">
    <property type="entry name" value="P-loop_NTPase"/>
</dbReference>
<dbReference type="GO" id="GO:0005524">
    <property type="term" value="F:ATP binding"/>
    <property type="evidence" value="ECO:0007669"/>
    <property type="project" value="UniProtKB-KW"/>
</dbReference>
<dbReference type="GO" id="GO:0007031">
    <property type="term" value="P:peroxisome organization"/>
    <property type="evidence" value="ECO:0007669"/>
    <property type="project" value="TreeGrafter"/>
</dbReference>
<comment type="similarity">
    <text evidence="2">Belongs to the ABC transporter superfamily. ABCD family. Peroxisomal fatty acyl CoA transporter (TC 3.A.1.203) subfamily.</text>
</comment>
<dbReference type="PROSITE" id="PS50929">
    <property type="entry name" value="ABC_TM1F"/>
    <property type="match status" value="1"/>
</dbReference>
<feature type="transmembrane region" description="Helical" evidence="12">
    <location>
        <begin position="129"/>
        <end position="153"/>
    </location>
</feature>
<keyword evidence="8" id="KW-1278">Translocase</keyword>
<dbReference type="PROSITE" id="PS00211">
    <property type="entry name" value="ABC_TRANSPORTER_1"/>
    <property type="match status" value="1"/>
</dbReference>
<dbReference type="SUPFAM" id="SSF90123">
    <property type="entry name" value="ABC transporter transmembrane region"/>
    <property type="match status" value="1"/>
</dbReference>
<protein>
    <recommendedName>
        <fullName evidence="17">ATP-binding cassette sub-family D member 2</fullName>
    </recommendedName>
</protein>
<dbReference type="InterPro" id="IPR003439">
    <property type="entry name" value="ABC_transporter-like_ATP-bd"/>
</dbReference>
<evidence type="ECO:0000259" key="13">
    <source>
        <dbReference type="PROSITE" id="PS50893"/>
    </source>
</evidence>
<dbReference type="FunFam" id="3.40.50.300:FF:000800">
    <property type="entry name" value="ATP-binding cassette sub-family D member 1"/>
    <property type="match status" value="1"/>
</dbReference>
<evidence type="ECO:0000256" key="8">
    <source>
        <dbReference type="ARBA" id="ARBA00022967"/>
    </source>
</evidence>
<dbReference type="InterPro" id="IPR011527">
    <property type="entry name" value="ABC1_TM_dom"/>
</dbReference>
<proteinExistence type="inferred from homology"/>
<evidence type="ECO:0000256" key="11">
    <source>
        <dbReference type="ARBA" id="ARBA00023140"/>
    </source>
</evidence>
<dbReference type="EMBL" id="JAZDUA010000058">
    <property type="protein sequence ID" value="KAK7870417.1"/>
    <property type="molecule type" value="Genomic_DNA"/>
</dbReference>
<evidence type="ECO:0000256" key="2">
    <source>
        <dbReference type="ARBA" id="ARBA00008575"/>
    </source>
</evidence>
<comment type="subcellular location">
    <subcellularLocation>
        <location evidence="1">Peroxisome membrane</location>
        <topology evidence="1">Multi-pass membrane protein</topology>
    </subcellularLocation>
</comment>
<evidence type="ECO:0000259" key="14">
    <source>
        <dbReference type="PROSITE" id="PS50929"/>
    </source>
</evidence>
<accession>A0AAN9ZCJ7</accession>
<evidence type="ECO:0000256" key="3">
    <source>
        <dbReference type="ARBA" id="ARBA00022448"/>
    </source>
</evidence>
<evidence type="ECO:0008006" key="17">
    <source>
        <dbReference type="Google" id="ProtNLM"/>
    </source>
</evidence>
<dbReference type="InterPro" id="IPR017871">
    <property type="entry name" value="ABC_transporter-like_CS"/>
</dbReference>
<dbReference type="Proteomes" id="UP001378592">
    <property type="component" value="Unassembled WGS sequence"/>
</dbReference>
<evidence type="ECO:0000256" key="9">
    <source>
        <dbReference type="ARBA" id="ARBA00022989"/>
    </source>
</evidence>
<evidence type="ECO:0000256" key="4">
    <source>
        <dbReference type="ARBA" id="ARBA00022692"/>
    </source>
</evidence>
<evidence type="ECO:0000256" key="6">
    <source>
        <dbReference type="ARBA" id="ARBA00022801"/>
    </source>
</evidence>
<keyword evidence="6" id="KW-0378">Hydrolase</keyword>